<dbReference type="GO" id="GO:0050136">
    <property type="term" value="F:NADH dehydrogenase (quinone) (non-electrogenic) activity"/>
    <property type="evidence" value="ECO:0007669"/>
    <property type="project" value="UniProtKB-UniRule"/>
</dbReference>
<dbReference type="Proteomes" id="UP000035548">
    <property type="component" value="Chromosome"/>
</dbReference>
<dbReference type="STRING" id="1072256.CUTER_03070"/>
<evidence type="ECO:0000259" key="9">
    <source>
        <dbReference type="Pfam" id="PF00346"/>
    </source>
</evidence>
<evidence type="ECO:0000256" key="3">
    <source>
        <dbReference type="ARBA" id="ARBA00022719"/>
    </source>
</evidence>
<feature type="region of interest" description="Disordered" evidence="8">
    <location>
        <begin position="1"/>
        <end position="21"/>
    </location>
</feature>
<comment type="similarity">
    <text evidence="1 6 7">Belongs to the complex I 49 kDa subunit family.</text>
</comment>
<dbReference type="InterPro" id="IPR022885">
    <property type="entry name" value="NDH1_su_D/H"/>
</dbReference>
<dbReference type="PANTHER" id="PTHR11993">
    <property type="entry name" value="NADH-UBIQUINONE OXIDOREDUCTASE 49 KDA SUBUNIT"/>
    <property type="match status" value="1"/>
</dbReference>
<dbReference type="HAMAP" id="MF_01358">
    <property type="entry name" value="NDH1_NuoD"/>
    <property type="match status" value="1"/>
</dbReference>
<keyword evidence="3 6" id="KW-0874">Quinone</keyword>
<evidence type="ECO:0000313" key="11">
    <source>
        <dbReference type="Proteomes" id="UP000035548"/>
    </source>
</evidence>
<dbReference type="EMBL" id="CP011546">
    <property type="protein sequence ID" value="AKK10623.1"/>
    <property type="molecule type" value="Genomic_DNA"/>
</dbReference>
<organism evidence="10 11">
    <name type="scientific">Corynebacterium uterequi</name>
    <dbReference type="NCBI Taxonomy" id="1072256"/>
    <lineage>
        <taxon>Bacteria</taxon>
        <taxon>Bacillati</taxon>
        <taxon>Actinomycetota</taxon>
        <taxon>Actinomycetes</taxon>
        <taxon>Mycobacteriales</taxon>
        <taxon>Corynebacteriaceae</taxon>
        <taxon>Corynebacterium</taxon>
    </lineage>
</organism>
<keyword evidence="4 6" id="KW-1278">Translocase</keyword>
<sequence length="458" mass="50460">MSTSHAHGATPTSPTGALSPEQAFSDASIPEYSSEGGDWEAIVDAQHAGRADRMIINMGPAHPSTHGVMRLCLEMDGDIVEDLRPAIGYLHTGIEKTCEARTWTQGSAIVTRMDYVAPMFNEAAYTFAVEEIMGIAERIPERAQILRVLAMELCRIASHLVALGTGGNELGGSTLLTNGLREREYILNVFEAMSGLRMNHAYIRPGGVSGDLDEEGMKTLDVCLDWLEKRLPDFSKMLDDNPIFKKRFVDVAYLDQTGCMALGITGPRIKAAGLPLDMRKLEPRSGYDTYDFDIPVWHTSDAYGCYRIRYAEMIESLKIAKQARDRLYQCMGERFMIDDPKLARPAHLKVMADGQGNSYEHVREIMGQDMEKLIHHFKLVTEGFSVPAGQAYVELESPKGVIGCHVVSDGGTHPYRVHMRDPGFHNIQALPVLCEGGTLSDVVVAISSLDPVLGGVDR</sequence>
<reference evidence="11" key="2">
    <citation type="submission" date="2015-05" db="EMBL/GenBank/DDBJ databases">
        <title>Complete genome sequence of Corynebacterium uterequi DSM 45634, isolated from the uterus of a maiden mare.</title>
        <authorList>
            <person name="Ruckert C."/>
            <person name="Albersmeier A."/>
            <person name="Winkler A."/>
            <person name="Tauch A."/>
        </authorList>
    </citation>
    <scope>NUCLEOTIDE SEQUENCE [LARGE SCALE GENOMIC DNA]</scope>
    <source>
        <strain evidence="11">DSM 45634</strain>
    </source>
</reference>
<dbReference type="OrthoDB" id="9801496at2"/>
<dbReference type="PATRIC" id="fig|1072256.5.peg.608"/>
<keyword evidence="6" id="KW-0472">Membrane</keyword>
<evidence type="ECO:0000256" key="8">
    <source>
        <dbReference type="SAM" id="MobiDB-lite"/>
    </source>
</evidence>
<evidence type="ECO:0000256" key="6">
    <source>
        <dbReference type="HAMAP-Rule" id="MF_01358"/>
    </source>
</evidence>
<evidence type="ECO:0000313" key="10">
    <source>
        <dbReference type="EMBL" id="AKK10623.1"/>
    </source>
</evidence>
<comment type="subcellular location">
    <subcellularLocation>
        <location evidence="6">Cell membrane</location>
        <topology evidence="6">Peripheral membrane protein</topology>
        <orientation evidence="6">Cytoplasmic side</orientation>
    </subcellularLocation>
</comment>
<dbReference type="SUPFAM" id="SSF56762">
    <property type="entry name" value="HydB/Nqo4-like"/>
    <property type="match status" value="1"/>
</dbReference>
<dbReference type="NCBIfam" id="TIGR01962">
    <property type="entry name" value="NuoD"/>
    <property type="match status" value="1"/>
</dbReference>
<dbReference type="PROSITE" id="PS00535">
    <property type="entry name" value="COMPLEX1_49K"/>
    <property type="match status" value="1"/>
</dbReference>
<dbReference type="InterPro" id="IPR014029">
    <property type="entry name" value="NADH_UbQ_OxRdtase_49kDa_CS"/>
</dbReference>
<comment type="function">
    <text evidence="6">NDH-1 shuttles electrons from NADH, via FMN and iron-sulfur (Fe-S) centers, to quinones in the respiratory chain. The immediate electron acceptor for the enzyme in this species is believed to be a menaquinone. Couples the redox reaction to proton translocation (for every two electrons transferred, four hydrogen ions are translocated across the cytoplasmic membrane), and thus conserves the redox energy in a proton gradient.</text>
</comment>
<keyword evidence="5 6" id="KW-0520">NAD</keyword>
<feature type="compositionally biased region" description="Polar residues" evidence="8">
    <location>
        <begin position="1"/>
        <end position="16"/>
    </location>
</feature>
<dbReference type="EC" id="7.1.1.-" evidence="6"/>
<dbReference type="Pfam" id="PF00346">
    <property type="entry name" value="Complex1_49kDa"/>
    <property type="match status" value="1"/>
</dbReference>
<keyword evidence="10" id="KW-0560">Oxidoreductase</keyword>
<keyword evidence="11" id="KW-1185">Reference proteome</keyword>
<evidence type="ECO:0000256" key="2">
    <source>
        <dbReference type="ARBA" id="ARBA00022448"/>
    </source>
</evidence>
<evidence type="ECO:0000256" key="7">
    <source>
        <dbReference type="RuleBase" id="RU003685"/>
    </source>
</evidence>
<gene>
    <name evidence="6 10" type="primary">nuoD</name>
    <name evidence="10" type="ORF">CUTER_03070</name>
</gene>
<dbReference type="GO" id="GO:0048038">
    <property type="term" value="F:quinone binding"/>
    <property type="evidence" value="ECO:0007669"/>
    <property type="project" value="UniProtKB-KW"/>
</dbReference>
<proteinExistence type="inferred from homology"/>
<accession>A0A0G3HFD3</accession>
<comment type="catalytic activity">
    <reaction evidence="6">
        <text>a quinone + NADH + 5 H(+)(in) = a quinol + NAD(+) + 4 H(+)(out)</text>
        <dbReference type="Rhea" id="RHEA:57888"/>
        <dbReference type="ChEBI" id="CHEBI:15378"/>
        <dbReference type="ChEBI" id="CHEBI:24646"/>
        <dbReference type="ChEBI" id="CHEBI:57540"/>
        <dbReference type="ChEBI" id="CHEBI:57945"/>
        <dbReference type="ChEBI" id="CHEBI:132124"/>
    </reaction>
</comment>
<dbReference type="KEGG" id="cut:CUTER_03070"/>
<dbReference type="NCBIfam" id="NF004739">
    <property type="entry name" value="PRK06075.1"/>
    <property type="match status" value="1"/>
</dbReference>
<dbReference type="Gene3D" id="1.10.645.10">
    <property type="entry name" value="Cytochrome-c3 Hydrogenase, chain B"/>
    <property type="match status" value="1"/>
</dbReference>
<dbReference type="InterPro" id="IPR029014">
    <property type="entry name" value="NiFe-Hase_large"/>
</dbReference>
<feature type="domain" description="NADH-quinone oxidoreductase subunit D" evidence="9">
    <location>
        <begin position="170"/>
        <end position="458"/>
    </location>
</feature>
<dbReference type="GO" id="GO:0051287">
    <property type="term" value="F:NAD binding"/>
    <property type="evidence" value="ECO:0007669"/>
    <property type="project" value="InterPro"/>
</dbReference>
<keyword evidence="6" id="KW-1003">Cell membrane</keyword>
<dbReference type="PANTHER" id="PTHR11993:SF10">
    <property type="entry name" value="NADH DEHYDROGENASE [UBIQUINONE] IRON-SULFUR PROTEIN 2, MITOCHONDRIAL"/>
    <property type="match status" value="1"/>
</dbReference>
<comment type="subunit">
    <text evidence="6">NDH-1 is composed of 14 different subunits. Subunits NuoB, C, D, E, F, and G constitute the peripheral sector of the complex.</text>
</comment>
<evidence type="ECO:0000256" key="4">
    <source>
        <dbReference type="ARBA" id="ARBA00022967"/>
    </source>
</evidence>
<evidence type="ECO:0000256" key="5">
    <source>
        <dbReference type="ARBA" id="ARBA00023027"/>
    </source>
</evidence>
<keyword evidence="2 6" id="KW-0813">Transport</keyword>
<reference evidence="10 11" key="1">
    <citation type="journal article" date="2015" name="Genome Announc.">
        <title>Virulence Factor Genes Detected in the Complete Genome Sequence of Corynebacterium uterequi DSM 45634, Isolated from the Uterus of a Maiden Mare.</title>
        <authorList>
            <person name="Ruckert C."/>
            <person name="Kriete M."/>
            <person name="Jaenicke S."/>
            <person name="Winkler A."/>
            <person name="Tauch A."/>
        </authorList>
    </citation>
    <scope>NUCLEOTIDE SEQUENCE [LARGE SCALE GENOMIC DNA]</scope>
    <source>
        <strain evidence="10 11">DSM 45634</strain>
    </source>
</reference>
<dbReference type="RefSeq" id="WP_047259178.1">
    <property type="nucleotide sequence ID" value="NZ_CP011546.1"/>
</dbReference>
<protein>
    <recommendedName>
        <fullName evidence="6">NADH-quinone oxidoreductase subunit D</fullName>
        <ecNumber evidence="6">7.1.1.-</ecNumber>
    </recommendedName>
    <alternativeName>
        <fullName evidence="6">NADH dehydrogenase I subunit D</fullName>
    </alternativeName>
    <alternativeName>
        <fullName evidence="6">NDH-1 subunit D</fullName>
    </alternativeName>
</protein>
<name>A0A0G3HFD3_9CORY</name>
<dbReference type="InterPro" id="IPR001135">
    <property type="entry name" value="NADH_Q_OxRdtase_suD"/>
</dbReference>
<dbReference type="AlphaFoldDB" id="A0A0G3HFD3"/>
<evidence type="ECO:0000256" key="1">
    <source>
        <dbReference type="ARBA" id="ARBA00005769"/>
    </source>
</evidence>
<dbReference type="GO" id="GO:0005886">
    <property type="term" value="C:plasma membrane"/>
    <property type="evidence" value="ECO:0007669"/>
    <property type="project" value="UniProtKB-SubCell"/>
</dbReference>